<accession>A0AAD6RAY4</accession>
<keyword evidence="2" id="KW-1185">Reference proteome</keyword>
<proteinExistence type="predicted"/>
<protein>
    <submittedName>
        <fullName evidence="1">Uncharacterized protein</fullName>
    </submittedName>
</protein>
<dbReference type="Proteomes" id="UP001164929">
    <property type="component" value="Chromosome 3"/>
</dbReference>
<sequence length="81" mass="8919">MVIESGLCPSSDILKTNIKAALANPFCAYPEIIVFQQTKSLSGILSNMLYASLICLHFAYMFTTPVIANKFHENPLVITLP</sequence>
<comment type="caution">
    <text evidence="1">The sequence shown here is derived from an EMBL/GenBank/DDBJ whole genome shotgun (WGS) entry which is preliminary data.</text>
</comment>
<dbReference type="AlphaFoldDB" id="A0AAD6RAY4"/>
<evidence type="ECO:0000313" key="1">
    <source>
        <dbReference type="EMBL" id="KAJ7004947.1"/>
    </source>
</evidence>
<reference evidence="1" key="1">
    <citation type="journal article" date="2023" name="Mol. Ecol. Resour.">
        <title>Chromosome-level genome assembly of a triploid poplar Populus alba 'Berolinensis'.</title>
        <authorList>
            <person name="Chen S."/>
            <person name="Yu Y."/>
            <person name="Wang X."/>
            <person name="Wang S."/>
            <person name="Zhang T."/>
            <person name="Zhou Y."/>
            <person name="He R."/>
            <person name="Meng N."/>
            <person name="Wang Y."/>
            <person name="Liu W."/>
            <person name="Liu Z."/>
            <person name="Liu J."/>
            <person name="Guo Q."/>
            <person name="Huang H."/>
            <person name="Sederoff R.R."/>
            <person name="Wang G."/>
            <person name="Qu G."/>
            <person name="Chen S."/>
        </authorList>
    </citation>
    <scope>NUCLEOTIDE SEQUENCE</scope>
    <source>
        <strain evidence="1">SC-2020</strain>
    </source>
</reference>
<organism evidence="1 2">
    <name type="scientific">Populus alba x Populus x berolinensis</name>
    <dbReference type="NCBI Taxonomy" id="444605"/>
    <lineage>
        <taxon>Eukaryota</taxon>
        <taxon>Viridiplantae</taxon>
        <taxon>Streptophyta</taxon>
        <taxon>Embryophyta</taxon>
        <taxon>Tracheophyta</taxon>
        <taxon>Spermatophyta</taxon>
        <taxon>Magnoliopsida</taxon>
        <taxon>eudicotyledons</taxon>
        <taxon>Gunneridae</taxon>
        <taxon>Pentapetalae</taxon>
        <taxon>rosids</taxon>
        <taxon>fabids</taxon>
        <taxon>Malpighiales</taxon>
        <taxon>Salicaceae</taxon>
        <taxon>Saliceae</taxon>
        <taxon>Populus</taxon>
    </lineage>
</organism>
<evidence type="ECO:0000313" key="2">
    <source>
        <dbReference type="Proteomes" id="UP001164929"/>
    </source>
</evidence>
<name>A0AAD6RAY4_9ROSI</name>
<dbReference type="EMBL" id="JAQIZT010000003">
    <property type="protein sequence ID" value="KAJ7004947.1"/>
    <property type="molecule type" value="Genomic_DNA"/>
</dbReference>
<gene>
    <name evidence="1" type="ORF">NC653_009691</name>
</gene>